<comment type="caution">
    <text evidence="5">The sequence shown here is derived from an EMBL/GenBank/DDBJ whole genome shotgun (WGS) entry which is preliminary data.</text>
</comment>
<feature type="domain" description="Fibronectin type-III" evidence="4">
    <location>
        <begin position="816"/>
        <end position="910"/>
    </location>
</feature>
<keyword evidence="6" id="KW-1185">Reference proteome</keyword>
<feature type="signal peptide" evidence="3">
    <location>
        <begin position="1"/>
        <end position="21"/>
    </location>
</feature>
<evidence type="ECO:0000259" key="4">
    <source>
        <dbReference type="PROSITE" id="PS50853"/>
    </source>
</evidence>
<evidence type="ECO:0000256" key="2">
    <source>
        <dbReference type="SAM" id="MobiDB-lite"/>
    </source>
</evidence>
<feature type="domain" description="Fibronectin type-III" evidence="4">
    <location>
        <begin position="442"/>
        <end position="538"/>
    </location>
</feature>
<dbReference type="InterPro" id="IPR003961">
    <property type="entry name" value="FN3_dom"/>
</dbReference>
<dbReference type="InterPro" id="IPR013783">
    <property type="entry name" value="Ig-like_fold"/>
</dbReference>
<keyword evidence="3" id="KW-0732">Signal</keyword>
<feature type="region of interest" description="Disordered" evidence="2">
    <location>
        <begin position="1074"/>
        <end position="1101"/>
    </location>
</feature>
<dbReference type="CDD" id="cd00063">
    <property type="entry name" value="FN3"/>
    <property type="match status" value="6"/>
</dbReference>
<dbReference type="PROSITE" id="PS50853">
    <property type="entry name" value="FN3"/>
    <property type="match status" value="7"/>
</dbReference>
<protein>
    <recommendedName>
        <fullName evidence="4">Fibronectin type-III domain-containing protein</fullName>
    </recommendedName>
</protein>
<feature type="domain" description="Fibronectin type-III" evidence="4">
    <location>
        <begin position="992"/>
        <end position="1090"/>
    </location>
</feature>
<feature type="compositionally biased region" description="Polar residues" evidence="2">
    <location>
        <begin position="1074"/>
        <end position="1087"/>
    </location>
</feature>
<feature type="non-terminal residue" evidence="5">
    <location>
        <position position="1213"/>
    </location>
</feature>
<dbReference type="AlphaFoldDB" id="A0AAV2PVP5"/>
<dbReference type="PANTHER" id="PTHR46708">
    <property type="entry name" value="TENASCIN"/>
    <property type="match status" value="1"/>
</dbReference>
<feature type="domain" description="Fibronectin type-III" evidence="4">
    <location>
        <begin position="540"/>
        <end position="637"/>
    </location>
</feature>
<dbReference type="SUPFAM" id="SSF49265">
    <property type="entry name" value="Fibronectin type III"/>
    <property type="match status" value="4"/>
</dbReference>
<dbReference type="InterPro" id="IPR050991">
    <property type="entry name" value="ECM_Regulatory_Proteins"/>
</dbReference>
<evidence type="ECO:0000313" key="5">
    <source>
        <dbReference type="EMBL" id="CAL4065970.1"/>
    </source>
</evidence>
<dbReference type="Gene3D" id="2.60.40.10">
    <property type="entry name" value="Immunoglobulins"/>
    <property type="match status" value="7"/>
</dbReference>
<proteinExistence type="predicted"/>
<sequence length="1213" mass="130928">MSRTRILFLIALAITANEVSSASNRDYVEATPTTVKTETTPTTSDTTPTTSETTPTTSETTPSTTETTPSTTETTQSTTETTTPAVTPEPVYNITGLKVSNASPCSLSVSWSSKCTSKCSYDVTYTGTSSGSESTTNPKMEITGLSGGSYSICVVSTTDKQNGTTASVNGTVAQVAPGKVQNVALTENPRDIIVTWTPAKNLNCTAATTGYIMTLQETANATSKQTFNVPASSTNYTFDKLEPCTEYTVSAEIISDVANTSYANKTVSTSVEDISKTLVLVKKISSIKIEALQTFVNIARADQIVQYKVMGNVYTSDTESSDGFRILRAQLCIYANNRPKLRGIATLLPTFLNNSLKIKIISVVHVICSIFNDHTLNGGCCWCPPVFEFPLAFFFWRCVFSCCVKINTESCFFFLLPLQNQDFFVSFFIRNRFNTKIRPKKSPGKVQNVSFVENSSMVTVMWAPATILKCTAAAKEYMITLQKSTNASVNQTVNLASNVTSYTFKKLEPCTEYTMSAEIISDVKNITSDSKTVSTSIEAPPKPVVTADDVSPDTLHVNWTVSGVSNCNISNYIVTLGVVASNKTSKMTLSSNVSEFSIGNLTESSAYTVSVTAESTYENSTLTSESSTSDVSTCGPTVSLNHTKQDMCSFLLTWENSCPQSYNYTVTWKGALNGSINTANTNQSFANLPTGDYDLCVSSTWNSTMSKCLKTSIVPEAPGKVQKVTFSQTSRNLTVTWAPGKIYNCTAATKGYMLSLQKSSNVSIKQFITVPSNTTKYTFKDLEPCTDYIVLVGAMSEKANGSSSNMTVSTSVEAPAKPTVTVDGTSPGTLHVNWTAGISNCSITGYMVKWGDVASNTTSNITLAANMTDYIIVNLSDTAEYTVSVTAVSSYGNVSLWSEPSSMNVSSCGPVISLNRTKQMSCGFMLSWKNSCTQSFNYTVSWQGALNGSANTNTTGQTFMNIPIGDYKMCVNSTWNSKDFKRCLNTSIGQEAPGAVQNITFLKNSRVLTVAWSPSKDYDCTATTKGYSLTLQKSANVSDNKTIKVPSNKTDYTFEKLEPCTGYTVSVEIMSDVGNTSSENKNVSTSIEAPGKPKTTTSQASSDSILVKWKQPMANPCPIHHYDVSWKVKNSTAEKDKQVTSTSYTIKGLKHKTTYGINVTAVVSYQNKTASTSSLEVQESTGGGSSISANIVLFNIIAIAFLNKCLSSVLIQI</sequence>
<dbReference type="SMART" id="SM00060">
    <property type="entry name" value="FN3"/>
    <property type="match status" value="8"/>
</dbReference>
<evidence type="ECO:0000256" key="3">
    <source>
        <dbReference type="SAM" id="SignalP"/>
    </source>
</evidence>
<feature type="region of interest" description="Disordered" evidence="2">
    <location>
        <begin position="30"/>
        <end position="89"/>
    </location>
</feature>
<gene>
    <name evidence="5" type="ORF">MNOR_LOCUS5217</name>
</gene>
<accession>A0AAV2PVP5</accession>
<feature type="chain" id="PRO_5043651696" description="Fibronectin type-III domain-containing protein" evidence="3">
    <location>
        <begin position="22"/>
        <end position="1213"/>
    </location>
</feature>
<dbReference type="Pfam" id="PF00041">
    <property type="entry name" value="fn3"/>
    <property type="match status" value="7"/>
</dbReference>
<name>A0AAV2PVP5_MEGNR</name>
<feature type="domain" description="Fibronectin type-III" evidence="4">
    <location>
        <begin position="717"/>
        <end position="814"/>
    </location>
</feature>
<keyword evidence="1" id="KW-0677">Repeat</keyword>
<feature type="domain" description="Fibronectin type-III" evidence="4">
    <location>
        <begin position="176"/>
        <end position="273"/>
    </location>
</feature>
<feature type="domain" description="Fibronectin type-III" evidence="4">
    <location>
        <begin position="1091"/>
        <end position="1184"/>
    </location>
</feature>
<dbReference type="InterPro" id="IPR036116">
    <property type="entry name" value="FN3_sf"/>
</dbReference>
<evidence type="ECO:0000256" key="1">
    <source>
        <dbReference type="ARBA" id="ARBA00022737"/>
    </source>
</evidence>
<dbReference type="EMBL" id="CAXKWB010001981">
    <property type="protein sequence ID" value="CAL4065970.1"/>
    <property type="molecule type" value="Genomic_DNA"/>
</dbReference>
<reference evidence="5 6" key="1">
    <citation type="submission" date="2024-05" db="EMBL/GenBank/DDBJ databases">
        <authorList>
            <person name="Wallberg A."/>
        </authorList>
    </citation>
    <scope>NUCLEOTIDE SEQUENCE [LARGE SCALE GENOMIC DNA]</scope>
</reference>
<dbReference type="PANTHER" id="PTHR46708:SF2">
    <property type="entry name" value="FIBRONECTIN TYPE-III DOMAIN-CONTAINING PROTEIN"/>
    <property type="match status" value="1"/>
</dbReference>
<feature type="compositionally biased region" description="Low complexity" evidence="2">
    <location>
        <begin position="31"/>
        <end position="89"/>
    </location>
</feature>
<organism evidence="5 6">
    <name type="scientific">Meganyctiphanes norvegica</name>
    <name type="common">Northern krill</name>
    <name type="synonym">Thysanopoda norvegica</name>
    <dbReference type="NCBI Taxonomy" id="48144"/>
    <lineage>
        <taxon>Eukaryota</taxon>
        <taxon>Metazoa</taxon>
        <taxon>Ecdysozoa</taxon>
        <taxon>Arthropoda</taxon>
        <taxon>Crustacea</taxon>
        <taxon>Multicrustacea</taxon>
        <taxon>Malacostraca</taxon>
        <taxon>Eumalacostraca</taxon>
        <taxon>Eucarida</taxon>
        <taxon>Euphausiacea</taxon>
        <taxon>Euphausiidae</taxon>
        <taxon>Meganyctiphanes</taxon>
    </lineage>
</organism>
<dbReference type="Proteomes" id="UP001497623">
    <property type="component" value="Unassembled WGS sequence"/>
</dbReference>
<evidence type="ECO:0000313" key="6">
    <source>
        <dbReference type="Proteomes" id="UP001497623"/>
    </source>
</evidence>